<keyword evidence="1 2" id="KW-0732">Signal</keyword>
<evidence type="ECO:0000256" key="1">
    <source>
        <dbReference type="ARBA" id="ARBA00022729"/>
    </source>
</evidence>
<accession>A0A8H3ALF4</accession>
<reference evidence="3" key="1">
    <citation type="submission" date="2021-01" db="EMBL/GenBank/DDBJ databases">
        <authorList>
            <person name="Kaushik A."/>
        </authorList>
    </citation>
    <scope>NUCLEOTIDE SEQUENCE</scope>
    <source>
        <strain evidence="3">AG1-1B</strain>
    </source>
</reference>
<evidence type="ECO:0000256" key="2">
    <source>
        <dbReference type="SAM" id="SignalP"/>
    </source>
</evidence>
<dbReference type="Proteomes" id="UP000663826">
    <property type="component" value="Unassembled WGS sequence"/>
</dbReference>
<dbReference type="PANTHER" id="PTHR31836:SF25">
    <property type="entry name" value="RLPA-LIKE PROTEIN DOUBLE-PSI BETA-BARREL DOMAIN-CONTAINING PROTEIN"/>
    <property type="match status" value="1"/>
</dbReference>
<dbReference type="InterPro" id="IPR036908">
    <property type="entry name" value="RlpA-like_sf"/>
</dbReference>
<organism evidence="3 4">
    <name type="scientific">Rhizoctonia solani</name>
    <dbReference type="NCBI Taxonomy" id="456999"/>
    <lineage>
        <taxon>Eukaryota</taxon>
        <taxon>Fungi</taxon>
        <taxon>Dikarya</taxon>
        <taxon>Basidiomycota</taxon>
        <taxon>Agaricomycotina</taxon>
        <taxon>Agaricomycetes</taxon>
        <taxon>Cantharellales</taxon>
        <taxon>Ceratobasidiaceae</taxon>
        <taxon>Rhizoctonia</taxon>
    </lineage>
</organism>
<evidence type="ECO:0008006" key="5">
    <source>
        <dbReference type="Google" id="ProtNLM"/>
    </source>
</evidence>
<gene>
    <name evidence="3" type="ORF">RDB_LOCUS60664</name>
</gene>
<dbReference type="CDD" id="cd22191">
    <property type="entry name" value="DPBB_RlpA_EXP_N-like"/>
    <property type="match status" value="1"/>
</dbReference>
<dbReference type="Gene3D" id="2.40.40.10">
    <property type="entry name" value="RlpA-like domain"/>
    <property type="match status" value="1"/>
</dbReference>
<evidence type="ECO:0000313" key="4">
    <source>
        <dbReference type="Proteomes" id="UP000663826"/>
    </source>
</evidence>
<proteinExistence type="predicted"/>
<evidence type="ECO:0000313" key="3">
    <source>
        <dbReference type="EMBL" id="CAE6432047.1"/>
    </source>
</evidence>
<protein>
    <recommendedName>
        <fullName evidence="5">RlpA-like protein double-psi beta-barrel domain-containing protein</fullName>
    </recommendedName>
</protein>
<dbReference type="AlphaFoldDB" id="A0A8H3ALF4"/>
<sequence length="178" mass="18860">MQFSFVSIAISLLASSLFALAAPAAPAAPAALVPAHTPPVGVKLYNATAGYNATHGLPYKTNVHGPLTQRDLKARQAYSGDATWFYPGLGACGGTNNQWEHVVALNSPQWNNKANCWRSITIQANGKQVPAAIVDLCPECAWGSLDLAPALFQQFASLDAGRIGITWCKCFDSTANTK</sequence>
<feature type="non-terminal residue" evidence="3">
    <location>
        <position position="1"/>
    </location>
</feature>
<name>A0A8H3ALF4_9AGAM</name>
<dbReference type="InterPro" id="IPR051477">
    <property type="entry name" value="Expansin_CellWall"/>
</dbReference>
<dbReference type="EMBL" id="CAJMWQ010001056">
    <property type="protein sequence ID" value="CAE6432047.1"/>
    <property type="molecule type" value="Genomic_DNA"/>
</dbReference>
<dbReference type="SUPFAM" id="SSF50685">
    <property type="entry name" value="Barwin-like endoglucanases"/>
    <property type="match status" value="1"/>
</dbReference>
<feature type="chain" id="PRO_5034803826" description="RlpA-like protein double-psi beta-barrel domain-containing protein" evidence="2">
    <location>
        <begin position="22"/>
        <end position="178"/>
    </location>
</feature>
<comment type="caution">
    <text evidence="3">The sequence shown here is derived from an EMBL/GenBank/DDBJ whole genome shotgun (WGS) entry which is preliminary data.</text>
</comment>
<dbReference type="PANTHER" id="PTHR31836">
    <property type="match status" value="1"/>
</dbReference>
<feature type="signal peptide" evidence="2">
    <location>
        <begin position="1"/>
        <end position="21"/>
    </location>
</feature>